<dbReference type="PANTHER" id="PTHR44757">
    <property type="entry name" value="DIGUANYLATE CYCLASE DGCP"/>
    <property type="match status" value="1"/>
</dbReference>
<protein>
    <submittedName>
        <fullName evidence="5">EAL domain-containing protein</fullName>
    </submittedName>
</protein>
<dbReference type="InterPro" id="IPR000160">
    <property type="entry name" value="GGDEF_dom"/>
</dbReference>
<dbReference type="InterPro" id="IPR013767">
    <property type="entry name" value="PAS_fold"/>
</dbReference>
<dbReference type="SMART" id="SM00091">
    <property type="entry name" value="PAS"/>
    <property type="match status" value="3"/>
</dbReference>
<name>A0A9D7QKK2_9RHOO</name>
<dbReference type="PROSITE" id="PS50883">
    <property type="entry name" value="EAL"/>
    <property type="match status" value="1"/>
</dbReference>
<dbReference type="PROSITE" id="PS50112">
    <property type="entry name" value="PAS"/>
    <property type="match status" value="2"/>
</dbReference>
<dbReference type="Gene3D" id="3.30.70.270">
    <property type="match status" value="1"/>
</dbReference>
<dbReference type="AlphaFoldDB" id="A0A9D7QKK2"/>
<dbReference type="NCBIfam" id="TIGR00254">
    <property type="entry name" value="GGDEF"/>
    <property type="match status" value="1"/>
</dbReference>
<dbReference type="InterPro" id="IPR000014">
    <property type="entry name" value="PAS"/>
</dbReference>
<dbReference type="NCBIfam" id="TIGR00229">
    <property type="entry name" value="sensory_box"/>
    <property type="match status" value="2"/>
</dbReference>
<dbReference type="Gene3D" id="3.30.450.20">
    <property type="entry name" value="PAS domain"/>
    <property type="match status" value="3"/>
</dbReference>
<dbReference type="GO" id="GO:0006355">
    <property type="term" value="P:regulation of DNA-templated transcription"/>
    <property type="evidence" value="ECO:0007669"/>
    <property type="project" value="InterPro"/>
</dbReference>
<dbReference type="Proteomes" id="UP000808146">
    <property type="component" value="Unassembled WGS sequence"/>
</dbReference>
<accession>A0A9D7QKK2</accession>
<feature type="domain" description="GGDEF" evidence="4">
    <location>
        <begin position="407"/>
        <end position="539"/>
    </location>
</feature>
<dbReference type="Pfam" id="PF13426">
    <property type="entry name" value="PAS_9"/>
    <property type="match status" value="1"/>
</dbReference>
<dbReference type="CDD" id="cd00130">
    <property type="entry name" value="PAS"/>
    <property type="match status" value="2"/>
</dbReference>
<dbReference type="SUPFAM" id="SSF141868">
    <property type="entry name" value="EAL domain-like"/>
    <property type="match status" value="1"/>
</dbReference>
<dbReference type="Pfam" id="PF00989">
    <property type="entry name" value="PAS"/>
    <property type="match status" value="1"/>
</dbReference>
<feature type="domain" description="PAS" evidence="2">
    <location>
        <begin position="247"/>
        <end position="321"/>
    </location>
</feature>
<feature type="domain" description="EAL" evidence="3">
    <location>
        <begin position="548"/>
        <end position="801"/>
    </location>
</feature>
<dbReference type="SMART" id="SM00267">
    <property type="entry name" value="GGDEF"/>
    <property type="match status" value="1"/>
</dbReference>
<dbReference type="EMBL" id="JADKBR010000007">
    <property type="protein sequence ID" value="MBK8890507.1"/>
    <property type="molecule type" value="Genomic_DNA"/>
</dbReference>
<evidence type="ECO:0000259" key="3">
    <source>
        <dbReference type="PROSITE" id="PS50883"/>
    </source>
</evidence>
<gene>
    <name evidence="5" type="ORF">IPN75_08895</name>
</gene>
<reference evidence="5" key="1">
    <citation type="submission" date="2020-10" db="EMBL/GenBank/DDBJ databases">
        <title>Connecting structure to function with the recovery of over 1000 high-quality activated sludge metagenome-assembled genomes encoding full-length rRNA genes using long-read sequencing.</title>
        <authorList>
            <person name="Singleton C.M."/>
            <person name="Petriglieri F."/>
            <person name="Kristensen J.M."/>
            <person name="Kirkegaard R.H."/>
            <person name="Michaelsen T.Y."/>
            <person name="Andersen M.H."/>
            <person name="Karst S.M."/>
            <person name="Dueholm M.S."/>
            <person name="Nielsen P.H."/>
            <person name="Albertsen M."/>
        </authorList>
    </citation>
    <scope>NUCLEOTIDE SEQUENCE</scope>
    <source>
        <strain evidence="5">OdNE_18-Q3-R46-58_BAT3C.305</strain>
    </source>
</reference>
<comment type="catalytic activity">
    <reaction evidence="1">
        <text>3',3'-c-di-GMP + H2O = 5'-phosphoguanylyl(3'-&gt;5')guanosine + H(+)</text>
        <dbReference type="Rhea" id="RHEA:24902"/>
        <dbReference type="ChEBI" id="CHEBI:15377"/>
        <dbReference type="ChEBI" id="CHEBI:15378"/>
        <dbReference type="ChEBI" id="CHEBI:58754"/>
        <dbReference type="ChEBI" id="CHEBI:58805"/>
        <dbReference type="EC" id="3.1.4.52"/>
    </reaction>
    <physiologicalReaction direction="left-to-right" evidence="1">
        <dbReference type="Rhea" id="RHEA:24903"/>
    </physiologicalReaction>
</comment>
<feature type="domain" description="PAS" evidence="2">
    <location>
        <begin position="10"/>
        <end position="61"/>
    </location>
</feature>
<evidence type="ECO:0000259" key="4">
    <source>
        <dbReference type="PROSITE" id="PS50887"/>
    </source>
</evidence>
<dbReference type="InterPro" id="IPR043128">
    <property type="entry name" value="Rev_trsase/Diguanyl_cyclase"/>
</dbReference>
<dbReference type="FunFam" id="3.30.70.270:FF:000001">
    <property type="entry name" value="Diguanylate cyclase domain protein"/>
    <property type="match status" value="1"/>
</dbReference>
<dbReference type="PROSITE" id="PS50887">
    <property type="entry name" value="GGDEF"/>
    <property type="match status" value="1"/>
</dbReference>
<dbReference type="InterPro" id="IPR035919">
    <property type="entry name" value="EAL_sf"/>
</dbReference>
<comment type="caution">
    <text evidence="5">The sequence shown here is derived from an EMBL/GenBank/DDBJ whole genome shotgun (WGS) entry which is preliminary data.</text>
</comment>
<dbReference type="CDD" id="cd01948">
    <property type="entry name" value="EAL"/>
    <property type="match status" value="1"/>
</dbReference>
<dbReference type="InterPro" id="IPR012226">
    <property type="entry name" value="Diguanyl_cyclase/Pdiesterase"/>
</dbReference>
<evidence type="ECO:0000313" key="5">
    <source>
        <dbReference type="EMBL" id="MBK8890507.1"/>
    </source>
</evidence>
<evidence type="ECO:0000313" key="6">
    <source>
        <dbReference type="Proteomes" id="UP000808146"/>
    </source>
</evidence>
<dbReference type="InterPro" id="IPR035965">
    <property type="entry name" value="PAS-like_dom_sf"/>
</dbReference>
<dbReference type="Gene3D" id="3.20.20.450">
    <property type="entry name" value="EAL domain"/>
    <property type="match status" value="1"/>
</dbReference>
<dbReference type="InterPro" id="IPR029787">
    <property type="entry name" value="Nucleotide_cyclase"/>
</dbReference>
<dbReference type="CDD" id="cd01949">
    <property type="entry name" value="GGDEF"/>
    <property type="match status" value="1"/>
</dbReference>
<dbReference type="SUPFAM" id="SSF55785">
    <property type="entry name" value="PYP-like sensor domain (PAS domain)"/>
    <property type="match status" value="3"/>
</dbReference>
<dbReference type="PANTHER" id="PTHR44757:SF2">
    <property type="entry name" value="BIOFILM ARCHITECTURE MAINTENANCE PROTEIN MBAA"/>
    <property type="match status" value="1"/>
</dbReference>
<dbReference type="GO" id="GO:0071111">
    <property type="term" value="F:cyclic-guanylate-specific phosphodiesterase activity"/>
    <property type="evidence" value="ECO:0007669"/>
    <property type="project" value="UniProtKB-EC"/>
</dbReference>
<dbReference type="PIRSF" id="PIRSF005925">
    <property type="entry name" value="Dos"/>
    <property type="match status" value="1"/>
</dbReference>
<dbReference type="FunFam" id="3.20.20.450:FF:000001">
    <property type="entry name" value="Cyclic di-GMP phosphodiesterase yahA"/>
    <property type="match status" value="1"/>
</dbReference>
<dbReference type="InterPro" id="IPR001633">
    <property type="entry name" value="EAL_dom"/>
</dbReference>
<evidence type="ECO:0000259" key="2">
    <source>
        <dbReference type="PROSITE" id="PS50112"/>
    </source>
</evidence>
<dbReference type="Pfam" id="PF13188">
    <property type="entry name" value="PAS_8"/>
    <property type="match status" value="1"/>
</dbReference>
<dbReference type="InterPro" id="IPR052155">
    <property type="entry name" value="Biofilm_reg_signaling"/>
</dbReference>
<dbReference type="Pfam" id="PF00990">
    <property type="entry name" value="GGDEF"/>
    <property type="match status" value="1"/>
</dbReference>
<dbReference type="GO" id="GO:0071732">
    <property type="term" value="P:cellular response to nitric oxide"/>
    <property type="evidence" value="ECO:0007669"/>
    <property type="project" value="UniProtKB-ARBA"/>
</dbReference>
<dbReference type="SUPFAM" id="SSF55073">
    <property type="entry name" value="Nucleotide cyclase"/>
    <property type="match status" value="1"/>
</dbReference>
<sequence>MTAVVTWPPLIEGLLESVLIVDGLDLRIRLVNSAATRLLGMSRDSLIGRPVIDLAASPEDQFFWEDVAAGLASDIFSETTLCRADGSIVKVDRRVSRVLLEHNTSFYLVGLFDQSKQHQVEEELEKLVAELRATLESTADGILVIDLQNGIRSYNQRFAELWDLPDVLKTHRDDAAVHAWLAQHVLDADHYANQLGVLTRAPLLEGLDVLVLRSGRILERVSLPQYARGRPIGRVFSFRDITKRLADESRLRLAARVFASSLDAILVTDADYRIVSVNPQSQKLMGLFESDILGQTIDDFFFTPDDHAACQHIRRQVTAEGVWEGELWYRKKDSTTIPGLASFVRVQDDDGCSLQHVLFFKDQAEQIAAKNRIAQLAYYDTLTGLPNRAMLRERIDFTLKWSKREGKRFGVLFLDLDRFKHINDSLGHAFGDRVLVQVAERIQACLRQTDTAARLGGDEFLVLLHDVDEHGAELTANRILVSLAENYLLDAMAFTLTCSIGIALYPADGETADDLIKNADAAMYRVKERGRSGFRFYQRQMNVDLLSRMKLDHAMREALDTGGFHLHYQPRIDIATDRIIGAEALARWRDPELGDIPPGRFIPVAEESGFIVTLGDWVLHEAVRQAAAWRVAGVSIVVAVNVSAVQFQNKDFVGSVARALNDSGLPPESLELELTESILVLDADEALQRLRELARLGVQLSIDDFGTGYSSLMYLKRFPINKLKIDRTFVDGLPDDESDTAIVAAIINLGKALHLKIVAEGVETEAHRVFLQEAGCDQFQGFLVAPGLESGALLALIGERHCVVA</sequence>
<dbReference type="Pfam" id="PF00563">
    <property type="entry name" value="EAL"/>
    <property type="match status" value="1"/>
</dbReference>
<organism evidence="5 6">
    <name type="scientific">Candidatus Dechloromonas phosphorivorans</name>
    <dbReference type="NCBI Taxonomy" id="2899244"/>
    <lineage>
        <taxon>Bacteria</taxon>
        <taxon>Pseudomonadati</taxon>
        <taxon>Pseudomonadota</taxon>
        <taxon>Betaproteobacteria</taxon>
        <taxon>Rhodocyclales</taxon>
        <taxon>Azonexaceae</taxon>
        <taxon>Dechloromonas</taxon>
    </lineage>
</organism>
<evidence type="ECO:0000256" key="1">
    <source>
        <dbReference type="ARBA" id="ARBA00051114"/>
    </source>
</evidence>
<proteinExistence type="predicted"/>
<dbReference type="SMART" id="SM00052">
    <property type="entry name" value="EAL"/>
    <property type="match status" value="1"/>
</dbReference>